<reference evidence="2 3" key="1">
    <citation type="submission" date="2019-03" db="EMBL/GenBank/DDBJ databases">
        <title>Genomic Encyclopedia of Type Strains, Phase III (KMG-III): the genomes of soil and plant-associated and newly described type strains.</title>
        <authorList>
            <person name="Whitman W."/>
        </authorList>
    </citation>
    <scope>NUCLEOTIDE SEQUENCE [LARGE SCALE GENOMIC DNA]</scope>
    <source>
        <strain evidence="2 3">CECT 8455</strain>
    </source>
</reference>
<comment type="caution">
    <text evidence="2">The sequence shown here is derived from an EMBL/GenBank/DDBJ whole genome shotgun (WGS) entry which is preliminary data.</text>
</comment>
<evidence type="ECO:0000313" key="2">
    <source>
        <dbReference type="EMBL" id="TDS20748.1"/>
    </source>
</evidence>
<name>A0A4V3E3F4_9FLAO</name>
<dbReference type="EMBL" id="SNZW01000001">
    <property type="protein sequence ID" value="TDS20748.1"/>
    <property type="molecule type" value="Genomic_DNA"/>
</dbReference>
<keyword evidence="1" id="KW-1133">Transmembrane helix</keyword>
<keyword evidence="1" id="KW-0812">Transmembrane</keyword>
<dbReference type="AlphaFoldDB" id="A0A4V3E3F4"/>
<dbReference type="RefSeq" id="WP_166637412.1">
    <property type="nucleotide sequence ID" value="NZ_SNZW01000001.1"/>
</dbReference>
<gene>
    <name evidence="2" type="ORF">DFQ03_0001</name>
</gene>
<evidence type="ECO:0000256" key="1">
    <source>
        <dbReference type="SAM" id="Phobius"/>
    </source>
</evidence>
<evidence type="ECO:0000313" key="3">
    <source>
        <dbReference type="Proteomes" id="UP000295274"/>
    </source>
</evidence>
<sequence>MKNFLNIKNLKMVLGFATGFAIYDYFADGQVDWIRAIVTAILAVVIMAIFNGLKK</sequence>
<organism evidence="2 3">
    <name type="scientific">Maribacter caenipelagi</name>
    <dbReference type="NCBI Taxonomy" id="1447781"/>
    <lineage>
        <taxon>Bacteria</taxon>
        <taxon>Pseudomonadati</taxon>
        <taxon>Bacteroidota</taxon>
        <taxon>Flavobacteriia</taxon>
        <taxon>Flavobacteriales</taxon>
        <taxon>Flavobacteriaceae</taxon>
        <taxon>Maribacter</taxon>
    </lineage>
</organism>
<protein>
    <submittedName>
        <fullName evidence="2">Uncharacterized protein</fullName>
    </submittedName>
</protein>
<keyword evidence="3" id="KW-1185">Reference proteome</keyword>
<proteinExistence type="predicted"/>
<keyword evidence="1" id="KW-0472">Membrane</keyword>
<feature type="transmembrane region" description="Helical" evidence="1">
    <location>
        <begin position="12"/>
        <end position="27"/>
    </location>
</feature>
<feature type="transmembrane region" description="Helical" evidence="1">
    <location>
        <begin position="33"/>
        <end position="53"/>
    </location>
</feature>
<dbReference type="Proteomes" id="UP000295274">
    <property type="component" value="Unassembled WGS sequence"/>
</dbReference>
<accession>A0A4V3E3F4</accession>